<comment type="similarity">
    <text evidence="2 6">Belongs to the isocitrate and isopropylmalate dehydrogenases family.</text>
</comment>
<keyword evidence="8" id="KW-1185">Reference proteome</keyword>
<evidence type="ECO:0000256" key="2">
    <source>
        <dbReference type="ARBA" id="ARBA00007769"/>
    </source>
</evidence>
<keyword evidence="5 6" id="KW-0496">Mitochondrion</keyword>
<evidence type="ECO:0000313" key="9">
    <source>
        <dbReference type="WBParaSite" id="ACRNAN_scaffold115.g29832.t1"/>
    </source>
</evidence>
<dbReference type="Pfam" id="PF00180">
    <property type="entry name" value="Iso_dh"/>
    <property type="match status" value="1"/>
</dbReference>
<protein>
    <recommendedName>
        <fullName evidence="6">Isocitrate dehydrogenase [NAD] subunit, mitochondrial</fullName>
    </recommendedName>
</protein>
<dbReference type="PANTHER" id="PTHR11835:SF60">
    <property type="entry name" value="ISOCITRATE DEHYDROGENASE [NAD] SUBUNIT, MITOCHONDRIAL"/>
    <property type="match status" value="1"/>
</dbReference>
<comment type="subcellular location">
    <subcellularLocation>
        <location evidence="1 6">Mitochondrion</location>
    </subcellularLocation>
</comment>
<keyword evidence="3 6" id="KW-0816">Tricarboxylic acid cycle</keyword>
<dbReference type="GO" id="GO:0005739">
    <property type="term" value="C:mitochondrion"/>
    <property type="evidence" value="ECO:0007669"/>
    <property type="project" value="UniProtKB-SubCell"/>
</dbReference>
<dbReference type="WBParaSite" id="ACRNAN_scaffold115.g29832.t1">
    <property type="protein sequence ID" value="ACRNAN_scaffold115.g29832.t1"/>
    <property type="gene ID" value="ACRNAN_scaffold115.g29832"/>
</dbReference>
<evidence type="ECO:0000256" key="4">
    <source>
        <dbReference type="ARBA" id="ARBA00022946"/>
    </source>
</evidence>
<evidence type="ECO:0000256" key="5">
    <source>
        <dbReference type="ARBA" id="ARBA00023128"/>
    </source>
</evidence>
<keyword evidence="4 6" id="KW-0809">Transit peptide</keyword>
<reference evidence="9" key="1">
    <citation type="submission" date="2022-11" db="UniProtKB">
        <authorList>
            <consortium name="WormBaseParasite"/>
        </authorList>
    </citation>
    <scope>IDENTIFICATION</scope>
</reference>
<organism evidence="8 9">
    <name type="scientific">Acrobeloides nanus</name>
    <dbReference type="NCBI Taxonomy" id="290746"/>
    <lineage>
        <taxon>Eukaryota</taxon>
        <taxon>Metazoa</taxon>
        <taxon>Ecdysozoa</taxon>
        <taxon>Nematoda</taxon>
        <taxon>Chromadorea</taxon>
        <taxon>Rhabditida</taxon>
        <taxon>Tylenchina</taxon>
        <taxon>Cephalobomorpha</taxon>
        <taxon>Cephaloboidea</taxon>
        <taxon>Cephalobidae</taxon>
        <taxon>Acrobeloides</taxon>
    </lineage>
</organism>
<evidence type="ECO:0000313" key="8">
    <source>
        <dbReference type="Proteomes" id="UP000887540"/>
    </source>
</evidence>
<dbReference type="Gene3D" id="3.40.718.10">
    <property type="entry name" value="Isopropylmalate Dehydrogenase"/>
    <property type="match status" value="1"/>
</dbReference>
<dbReference type="PANTHER" id="PTHR11835">
    <property type="entry name" value="DECARBOXYLATING DEHYDROGENASES-ISOCITRATE, ISOPROPYLMALATE, TARTRATE"/>
    <property type="match status" value="1"/>
</dbReference>
<dbReference type="GO" id="GO:0006099">
    <property type="term" value="P:tricarboxylic acid cycle"/>
    <property type="evidence" value="ECO:0007669"/>
    <property type="project" value="UniProtKB-UniRule"/>
</dbReference>
<dbReference type="NCBIfam" id="TIGR00175">
    <property type="entry name" value="mito_nad_idh"/>
    <property type="match status" value="1"/>
</dbReference>
<feature type="domain" description="Isopropylmalate dehydrogenase-like" evidence="7">
    <location>
        <begin position="51"/>
        <end position="377"/>
    </location>
</feature>
<dbReference type="GO" id="GO:0006102">
    <property type="term" value="P:isocitrate metabolic process"/>
    <property type="evidence" value="ECO:0007669"/>
    <property type="project" value="TreeGrafter"/>
</dbReference>
<evidence type="ECO:0000256" key="1">
    <source>
        <dbReference type="ARBA" id="ARBA00004173"/>
    </source>
</evidence>
<dbReference type="InterPro" id="IPR024084">
    <property type="entry name" value="IsoPropMal-DH-like_dom"/>
</dbReference>
<dbReference type="GO" id="GO:0051287">
    <property type="term" value="F:NAD binding"/>
    <property type="evidence" value="ECO:0007669"/>
    <property type="project" value="UniProtKB-UniRule"/>
</dbReference>
<dbReference type="InterPro" id="IPR004434">
    <property type="entry name" value="Isocitrate_DH_NAD"/>
</dbReference>
<sequence length="393" mass="43566">MASSSGIMFRSMSGRTALKLFGPNSKVQIRFRSLVIPIHRKPLAKYGGRHTVTVLPGDGIGPEMMAHLKRIFTFAHVPVDFEVLDIGSRDLSDSALDNAIIAIERNGVALKGNIETKFDDPQFKSRNMELRRRLDLFANILHCKTVPTIPVRHKEIDIVLIRENTEGEYSGIEHQSVKGVVESIKVVTRQKIEQIATLAFDFALANNRKKITAIHKANIQKLGDGLFLKVCREMAETKYKDVKFEHMIVDNASMQLVSRPEQFNGGILLMPNLYGNIISNIACGLVGGPGLVSGMNLGKKYAVFETGTRNTGTSIAGKDVANPTAFIQAAIDMLRYVDEPLHADRLTTALYNTLIVKKIHTADIGGTAKTSEIIEGVIDELKQIFDKEHVHYF</sequence>
<dbReference type="GO" id="GO:0016616">
    <property type="term" value="F:oxidoreductase activity, acting on the CH-OH group of donors, NAD or NADP as acceptor"/>
    <property type="evidence" value="ECO:0007669"/>
    <property type="project" value="InterPro"/>
</dbReference>
<dbReference type="GO" id="GO:0000287">
    <property type="term" value="F:magnesium ion binding"/>
    <property type="evidence" value="ECO:0007669"/>
    <property type="project" value="UniProtKB-UniRule"/>
</dbReference>
<dbReference type="FunFam" id="3.40.718.10:FF:000001">
    <property type="entry name" value="Isocitrate dehydrogenase [NAD] subunit, mitochondrial"/>
    <property type="match status" value="1"/>
</dbReference>
<dbReference type="SMART" id="SM01329">
    <property type="entry name" value="Iso_dh"/>
    <property type="match status" value="1"/>
</dbReference>
<dbReference type="PROSITE" id="PS00470">
    <property type="entry name" value="IDH_IMDH"/>
    <property type="match status" value="1"/>
</dbReference>
<dbReference type="Proteomes" id="UP000887540">
    <property type="component" value="Unplaced"/>
</dbReference>
<evidence type="ECO:0000256" key="6">
    <source>
        <dbReference type="RuleBase" id="RU361266"/>
    </source>
</evidence>
<accession>A0A914CL33</accession>
<name>A0A914CL33_9BILA</name>
<evidence type="ECO:0000259" key="7">
    <source>
        <dbReference type="SMART" id="SM01329"/>
    </source>
</evidence>
<dbReference type="AlphaFoldDB" id="A0A914CL33"/>
<evidence type="ECO:0000256" key="3">
    <source>
        <dbReference type="ARBA" id="ARBA00022532"/>
    </source>
</evidence>
<dbReference type="InterPro" id="IPR019818">
    <property type="entry name" value="IsoCit/isopropylmalate_DH_CS"/>
</dbReference>
<proteinExistence type="inferred from homology"/>
<dbReference type="SUPFAM" id="SSF53659">
    <property type="entry name" value="Isocitrate/Isopropylmalate dehydrogenase-like"/>
    <property type="match status" value="1"/>
</dbReference>